<evidence type="ECO:0008006" key="3">
    <source>
        <dbReference type="Google" id="ProtNLM"/>
    </source>
</evidence>
<dbReference type="Proteomes" id="UP001501638">
    <property type="component" value="Unassembled WGS sequence"/>
</dbReference>
<dbReference type="EMBL" id="BAAASZ010000027">
    <property type="protein sequence ID" value="GAA2452256.1"/>
    <property type="molecule type" value="Genomic_DNA"/>
</dbReference>
<gene>
    <name evidence="1" type="ORF">GCM10010405_40010</name>
</gene>
<keyword evidence="2" id="KW-1185">Reference proteome</keyword>
<proteinExistence type="predicted"/>
<comment type="caution">
    <text evidence="1">The sequence shown here is derived from an EMBL/GenBank/DDBJ whole genome shotgun (WGS) entry which is preliminary data.</text>
</comment>
<dbReference type="Gene3D" id="1.10.10.2910">
    <property type="match status" value="1"/>
</dbReference>
<name>A0ABP5XD69_9ACTN</name>
<organism evidence="1 2">
    <name type="scientific">Streptomyces macrosporus</name>
    <dbReference type="NCBI Taxonomy" id="44032"/>
    <lineage>
        <taxon>Bacteria</taxon>
        <taxon>Bacillati</taxon>
        <taxon>Actinomycetota</taxon>
        <taxon>Actinomycetes</taxon>
        <taxon>Kitasatosporales</taxon>
        <taxon>Streptomycetaceae</taxon>
        <taxon>Streptomyces</taxon>
    </lineage>
</organism>
<evidence type="ECO:0000313" key="1">
    <source>
        <dbReference type="EMBL" id="GAA2452256.1"/>
    </source>
</evidence>
<sequence>MLVAATRPRTPGRRARFRELQRTCERLVTEAGITSGSGGVTAMCDQVSRRRGRDIRLTPMVLEEPMLHGLWIALDDTDVIVYREDTSRSHQEHIIAHELSHIICGHGSGGVSGPPVLARLLPDLVPGVTPDLVRRTLRRSAYRDREEQEAETMASLILARAHRETAEGPAALAPEDATVMARVESVIGRG</sequence>
<protein>
    <recommendedName>
        <fullName evidence="3">IrrE N-terminal-like domain-containing protein</fullName>
    </recommendedName>
</protein>
<evidence type="ECO:0000313" key="2">
    <source>
        <dbReference type="Proteomes" id="UP001501638"/>
    </source>
</evidence>
<reference evidence="2" key="1">
    <citation type="journal article" date="2019" name="Int. J. Syst. Evol. Microbiol.">
        <title>The Global Catalogue of Microorganisms (GCM) 10K type strain sequencing project: providing services to taxonomists for standard genome sequencing and annotation.</title>
        <authorList>
            <consortium name="The Broad Institute Genomics Platform"/>
            <consortium name="The Broad Institute Genome Sequencing Center for Infectious Disease"/>
            <person name="Wu L."/>
            <person name="Ma J."/>
        </authorList>
    </citation>
    <scope>NUCLEOTIDE SEQUENCE [LARGE SCALE GENOMIC DNA]</scope>
    <source>
        <strain evidence="2">JCM 6305</strain>
    </source>
</reference>
<accession>A0ABP5XD69</accession>